<proteinExistence type="predicted"/>
<comment type="caution">
    <text evidence="1">The sequence shown here is derived from an EMBL/GenBank/DDBJ whole genome shotgun (WGS) entry which is preliminary data.</text>
</comment>
<dbReference type="PANTHER" id="PTHR35450:SF2">
    <property type="entry name" value="REVERSE TRANSCRIPTASE DOMAIN-CONTAINING PROTEIN"/>
    <property type="match status" value="1"/>
</dbReference>
<keyword evidence="2" id="KW-1185">Reference proteome</keyword>
<evidence type="ECO:0000313" key="1">
    <source>
        <dbReference type="EMBL" id="TWW73493.1"/>
    </source>
</evidence>
<evidence type="ECO:0008006" key="3">
    <source>
        <dbReference type="Google" id="ProtNLM"/>
    </source>
</evidence>
<dbReference type="Proteomes" id="UP000324091">
    <property type="component" value="Chromosome 15"/>
</dbReference>
<evidence type="ECO:0000313" key="2">
    <source>
        <dbReference type="Proteomes" id="UP000324091"/>
    </source>
</evidence>
<sequence length="374" mass="42843">MEQKIDRRIGAASAVMRTLHWSVVVKRELSQKAKLSIYRSIFIPTLTYGHELWVMTERTRSRVQAAKMSFLRRVAGLSLRDRVRSSAIREELAVEPLLLRVERSQMRWLVHLVRMPPGRLPGEVFRACPSGNKSPPRRRNLRGYHGRTSPCMECTPDKLRKWLIEKTYQWLAKAGLKDSTEALLMAPQEQALSTKAIEARVYHTTEDPGCRLCGDAPETVQHITAGCKMFAGKAYMERHNQVAGIVYRNICTEYGLEVPGSRWETTPKVLENKQAKILWDFQIQTDKMVVANQPDVVVVDKHQKTLVVIAIPSNSNIKKKQHEKLEKYQGLKEEMERMWGMKATVVPVVIETLGAVTPKILRRTLRLPGLWSRT</sequence>
<dbReference type="EMBL" id="RHFK02000007">
    <property type="protein sequence ID" value="TWW73493.1"/>
    <property type="molecule type" value="Genomic_DNA"/>
</dbReference>
<reference evidence="1 2" key="1">
    <citation type="submission" date="2019-04" db="EMBL/GenBank/DDBJ databases">
        <title>Chromosome genome assembly for Takifugu flavidus.</title>
        <authorList>
            <person name="Xiao S."/>
        </authorList>
    </citation>
    <scope>NUCLEOTIDE SEQUENCE [LARGE SCALE GENOMIC DNA]</scope>
    <source>
        <strain evidence="1">HTHZ2018</strain>
        <tissue evidence="1">Muscle</tissue>
    </source>
</reference>
<gene>
    <name evidence="1" type="ORF">D4764_15G0008870</name>
</gene>
<name>A0A5C6P1S6_9TELE</name>
<dbReference type="AlphaFoldDB" id="A0A5C6P1S6"/>
<protein>
    <recommendedName>
        <fullName evidence="3">Reverse transcriptase zinc-binding domain-containing protein</fullName>
    </recommendedName>
</protein>
<organism evidence="1 2">
    <name type="scientific">Takifugu flavidus</name>
    <name type="common">sansaifugu</name>
    <dbReference type="NCBI Taxonomy" id="433684"/>
    <lineage>
        <taxon>Eukaryota</taxon>
        <taxon>Metazoa</taxon>
        <taxon>Chordata</taxon>
        <taxon>Craniata</taxon>
        <taxon>Vertebrata</taxon>
        <taxon>Euteleostomi</taxon>
        <taxon>Actinopterygii</taxon>
        <taxon>Neopterygii</taxon>
        <taxon>Teleostei</taxon>
        <taxon>Neoteleostei</taxon>
        <taxon>Acanthomorphata</taxon>
        <taxon>Eupercaria</taxon>
        <taxon>Tetraodontiformes</taxon>
        <taxon>Tetradontoidea</taxon>
        <taxon>Tetraodontidae</taxon>
        <taxon>Takifugu</taxon>
    </lineage>
</organism>
<accession>A0A5C6P1S6</accession>
<dbReference type="PANTHER" id="PTHR35450">
    <property type="entry name" value="REVERSE TRANSCRIPTASE DOMAIN-CONTAINING PROTEIN"/>
    <property type="match status" value="1"/>
</dbReference>